<dbReference type="AlphaFoldDB" id="A0A942UX61"/>
<proteinExistence type="predicted"/>
<dbReference type="SUPFAM" id="SSF55144">
    <property type="entry name" value="LigT-like"/>
    <property type="match status" value="1"/>
</dbReference>
<organism evidence="1 2">
    <name type="scientific">Anaeromonas frigoriresistens</name>
    <dbReference type="NCBI Taxonomy" id="2683708"/>
    <lineage>
        <taxon>Bacteria</taxon>
        <taxon>Bacillati</taxon>
        <taxon>Bacillota</taxon>
        <taxon>Tissierellia</taxon>
        <taxon>Tissierellales</taxon>
        <taxon>Thermohalobacteraceae</taxon>
        <taxon>Anaeromonas</taxon>
    </lineage>
</organism>
<keyword evidence="1" id="KW-0436">Ligase</keyword>
<dbReference type="EMBL" id="WSFT01000014">
    <property type="protein sequence ID" value="MBS4537252.1"/>
    <property type="molecule type" value="Genomic_DNA"/>
</dbReference>
<protein>
    <submittedName>
        <fullName evidence="1">2'-5' RNA ligase family protein</fullName>
    </submittedName>
</protein>
<dbReference type="Pfam" id="PF13563">
    <property type="entry name" value="2_5_RNA_ligase2"/>
    <property type="match status" value="1"/>
</dbReference>
<dbReference type="PANTHER" id="PTHR36039">
    <property type="match status" value="1"/>
</dbReference>
<name>A0A942UX61_9FIRM</name>
<dbReference type="PANTHER" id="PTHR36039:SF2">
    <property type="entry name" value="RNA LIGASE_CYCLIC NUCLEOTIDE PHOSPHODIESTERASE FAMILY PROTEIN"/>
    <property type="match status" value="1"/>
</dbReference>
<dbReference type="Proteomes" id="UP000724672">
    <property type="component" value="Unassembled WGS sequence"/>
</dbReference>
<evidence type="ECO:0000313" key="1">
    <source>
        <dbReference type="EMBL" id="MBS4537252.1"/>
    </source>
</evidence>
<comment type="caution">
    <text evidence="1">The sequence shown here is derived from an EMBL/GenBank/DDBJ whole genome shotgun (WGS) entry which is preliminary data.</text>
</comment>
<gene>
    <name evidence="1" type="ORF">GOQ27_02200</name>
</gene>
<reference evidence="1" key="1">
    <citation type="submission" date="2019-12" db="EMBL/GenBank/DDBJ databases">
        <title>Clostridiaceae gen. nov. sp. nov., isolated from sediment in Xinjiang, China.</title>
        <authorList>
            <person name="Zhang R."/>
        </authorList>
    </citation>
    <scope>NUCLEOTIDE SEQUENCE</scope>
    <source>
        <strain evidence="1">D2Q-11</strain>
    </source>
</reference>
<dbReference type="Gene3D" id="3.90.1140.10">
    <property type="entry name" value="Cyclic phosphodiesterase"/>
    <property type="match status" value="1"/>
</dbReference>
<dbReference type="InterPro" id="IPR009097">
    <property type="entry name" value="Cyclic_Pdiesterase"/>
</dbReference>
<keyword evidence="2" id="KW-1185">Reference proteome</keyword>
<sequence length="177" mass="20674">MEYGVLLYFDEESNKYIENLRNKVTENDVNNHTIKGGIRPHITIASFETKDEEFLEKLKFFLQDEITFDVVFGSIGIFPFENNVVYLAPVLNSNLYNIHNRFYQYFNNCGYEYNSHYKPQSWVPHCTIASHLSTKEILNTIVTLREDFKPIKSKISYIGIIEGNPAKELVSYRLKNG</sequence>
<dbReference type="RefSeq" id="WP_203365184.1">
    <property type="nucleotide sequence ID" value="NZ_WSFT01000014.1"/>
</dbReference>
<dbReference type="GO" id="GO:0016874">
    <property type="term" value="F:ligase activity"/>
    <property type="evidence" value="ECO:0007669"/>
    <property type="project" value="UniProtKB-KW"/>
</dbReference>
<accession>A0A942UX61</accession>
<evidence type="ECO:0000313" key="2">
    <source>
        <dbReference type="Proteomes" id="UP000724672"/>
    </source>
</evidence>